<dbReference type="Pfam" id="PF20168">
    <property type="entry name" value="PDS5"/>
    <property type="match status" value="1"/>
</dbReference>
<comment type="subcellular location">
    <subcellularLocation>
        <location evidence="1">Nucleus</location>
    </subcellularLocation>
</comment>
<accession>A0A835Q7Y4</accession>
<feature type="region of interest" description="Disordered" evidence="8">
    <location>
        <begin position="797"/>
        <end position="847"/>
    </location>
</feature>
<feature type="region of interest" description="Disordered" evidence="8">
    <location>
        <begin position="721"/>
        <end position="783"/>
    </location>
</feature>
<feature type="compositionally biased region" description="Basic and acidic residues" evidence="8">
    <location>
        <begin position="763"/>
        <end position="780"/>
    </location>
</feature>
<evidence type="ECO:0000256" key="7">
    <source>
        <dbReference type="ARBA" id="ARBA00023306"/>
    </source>
</evidence>
<keyword evidence="3" id="KW-0227">DNA damage</keyword>
<reference evidence="9 10" key="1">
    <citation type="journal article" date="2020" name="Nat. Food">
        <title>A phased Vanilla planifolia genome enables genetic improvement of flavour and production.</title>
        <authorList>
            <person name="Hasing T."/>
            <person name="Tang H."/>
            <person name="Brym M."/>
            <person name="Khazi F."/>
            <person name="Huang T."/>
            <person name="Chambers A.H."/>
        </authorList>
    </citation>
    <scope>NUCLEOTIDE SEQUENCE [LARGE SCALE GENOMIC DNA]</scope>
    <source>
        <tissue evidence="9">Leaf</tissue>
    </source>
</reference>
<dbReference type="Gene3D" id="2.30.30.140">
    <property type="match status" value="1"/>
</dbReference>
<dbReference type="GO" id="GO:0051301">
    <property type="term" value="P:cell division"/>
    <property type="evidence" value="ECO:0007669"/>
    <property type="project" value="UniProtKB-KW"/>
</dbReference>
<evidence type="ECO:0000256" key="6">
    <source>
        <dbReference type="ARBA" id="ARBA00023242"/>
    </source>
</evidence>
<feature type="compositionally biased region" description="Basic and acidic residues" evidence="8">
    <location>
        <begin position="383"/>
        <end position="403"/>
    </location>
</feature>
<name>A0A835Q7Y4_VANPL</name>
<keyword evidence="2" id="KW-0132">Cell division</keyword>
<evidence type="ECO:0000256" key="1">
    <source>
        <dbReference type="ARBA" id="ARBA00004123"/>
    </source>
</evidence>
<dbReference type="GO" id="GO:0035825">
    <property type="term" value="P:homologous recombination"/>
    <property type="evidence" value="ECO:0007669"/>
    <property type="project" value="UniProtKB-ARBA"/>
</dbReference>
<feature type="region of interest" description="Disordered" evidence="8">
    <location>
        <begin position="1123"/>
        <end position="1184"/>
    </location>
</feature>
<evidence type="ECO:0000256" key="2">
    <source>
        <dbReference type="ARBA" id="ARBA00022618"/>
    </source>
</evidence>
<keyword evidence="4" id="KW-0498">Mitosis</keyword>
<proteinExistence type="predicted"/>
<protein>
    <submittedName>
        <fullName evidence="9">Uncharacterized protein</fullName>
    </submittedName>
</protein>
<keyword evidence="6" id="KW-0539">Nucleus</keyword>
<feature type="region of interest" description="Disordered" evidence="8">
    <location>
        <begin position="1037"/>
        <end position="1065"/>
    </location>
</feature>
<feature type="compositionally biased region" description="Polar residues" evidence="8">
    <location>
        <begin position="724"/>
        <end position="736"/>
    </location>
</feature>
<dbReference type="GO" id="GO:0007064">
    <property type="term" value="P:mitotic sister chromatid cohesion"/>
    <property type="evidence" value="ECO:0007669"/>
    <property type="project" value="InterPro"/>
</dbReference>
<evidence type="ECO:0000313" key="10">
    <source>
        <dbReference type="Proteomes" id="UP000639772"/>
    </source>
</evidence>
<dbReference type="SUPFAM" id="SSF48371">
    <property type="entry name" value="ARM repeat"/>
    <property type="match status" value="1"/>
</dbReference>
<dbReference type="InterPro" id="IPR016024">
    <property type="entry name" value="ARM-type_fold"/>
</dbReference>
<feature type="compositionally biased region" description="Basic and acidic residues" evidence="8">
    <location>
        <begin position="424"/>
        <end position="435"/>
    </location>
</feature>
<evidence type="ECO:0000313" key="9">
    <source>
        <dbReference type="EMBL" id="KAG0465841.1"/>
    </source>
</evidence>
<organism evidence="9 10">
    <name type="scientific">Vanilla planifolia</name>
    <name type="common">Vanilla</name>
    <dbReference type="NCBI Taxonomy" id="51239"/>
    <lineage>
        <taxon>Eukaryota</taxon>
        <taxon>Viridiplantae</taxon>
        <taxon>Streptophyta</taxon>
        <taxon>Embryophyta</taxon>
        <taxon>Tracheophyta</taxon>
        <taxon>Spermatophyta</taxon>
        <taxon>Magnoliopsida</taxon>
        <taxon>Liliopsida</taxon>
        <taxon>Asparagales</taxon>
        <taxon>Orchidaceae</taxon>
        <taxon>Vanilloideae</taxon>
        <taxon>Vanilleae</taxon>
        <taxon>Vanilla</taxon>
    </lineage>
</organism>
<dbReference type="PANTHER" id="PTHR12663">
    <property type="entry name" value="ANDROGEN INDUCED INHIBITOR OF PROLIFERATION AS3 / PDS5-RELATED"/>
    <property type="match status" value="1"/>
</dbReference>
<feature type="compositionally biased region" description="Basic and acidic residues" evidence="8">
    <location>
        <begin position="1123"/>
        <end position="1132"/>
    </location>
</feature>
<evidence type="ECO:0000256" key="5">
    <source>
        <dbReference type="ARBA" id="ARBA00023204"/>
    </source>
</evidence>
<dbReference type="PANTHER" id="PTHR12663:SF3">
    <property type="entry name" value="SISTER CHROMATID COHESION PROTEIN PDS5 HOMOLOG C"/>
    <property type="match status" value="1"/>
</dbReference>
<dbReference type="SUPFAM" id="SSF63748">
    <property type="entry name" value="Tudor/PWWP/MBT"/>
    <property type="match status" value="1"/>
</dbReference>
<dbReference type="GO" id="GO:0005634">
    <property type="term" value="C:nucleus"/>
    <property type="evidence" value="ECO:0007669"/>
    <property type="project" value="UniProtKB-SubCell"/>
</dbReference>
<feature type="compositionally biased region" description="Low complexity" evidence="8">
    <location>
        <begin position="1139"/>
        <end position="1152"/>
    </location>
</feature>
<feature type="compositionally biased region" description="Basic and acidic residues" evidence="8">
    <location>
        <begin position="474"/>
        <end position="514"/>
    </location>
</feature>
<evidence type="ECO:0000256" key="3">
    <source>
        <dbReference type="ARBA" id="ARBA00022763"/>
    </source>
</evidence>
<feature type="compositionally biased region" description="Basic residues" evidence="8">
    <location>
        <begin position="1049"/>
        <end position="1060"/>
    </location>
</feature>
<feature type="region of interest" description="Disordered" evidence="8">
    <location>
        <begin position="366"/>
        <end position="552"/>
    </location>
</feature>
<feature type="region of interest" description="Disordered" evidence="8">
    <location>
        <begin position="966"/>
        <end position="1004"/>
    </location>
</feature>
<dbReference type="GO" id="GO:0000785">
    <property type="term" value="C:chromatin"/>
    <property type="evidence" value="ECO:0007669"/>
    <property type="project" value="TreeGrafter"/>
</dbReference>
<evidence type="ECO:0000256" key="8">
    <source>
        <dbReference type="SAM" id="MobiDB-lite"/>
    </source>
</evidence>
<dbReference type="EMBL" id="JADCNM010000010">
    <property type="protein sequence ID" value="KAG0465841.1"/>
    <property type="molecule type" value="Genomic_DNA"/>
</dbReference>
<gene>
    <name evidence="9" type="ORF">HPP92_020005</name>
</gene>
<keyword evidence="5" id="KW-0234">DNA repair</keyword>
<sequence length="1184" mass="130340">MDVMEKELEDRLREMGKRLAAPSSDVHELLRLLDQTEVYLSRVEQSPSASMSDVLHPLMSLLVAKELLKHPEADVKVSVTACINEITRITAPDAPYNDDLMKEIFAMIVDAFGKLDNMSGFSYSKIVCILETVAKVRSCVVMLDLECDDLILQMFKHFMKSIRQDHSVNVFSSMETIMTLVLEESEEISQELLICLLSNLQLSKKGVMPVAYRLAEKVVSNSAMKLKPCLPIAVQSMGAPLSDYSGIVASIIQESSTAPKVDDHKLSERTDSDELVQESGKLDKDGSCLEEVASFSDNARKTISNGVIPARNGSPFTESISPELKHEHSCASVQFKNDIGTKGEKDDVKLIGQKHGSELILRHMEGKSPLGQAADVSDSSQVDGDKEAFPSTSKKDGRQRETEIFLEPVGGAVKQIDGLVGDNAFEKSEAPSEKTRGRRPKRGRAPSSKSIAKKGLEDKAAFMAGKNKMSNSIIDKKCSPTKVSDFKKGHDSVSNSDEKQLQDSAKKSLEDHAGAFEAATATKDSRKSTFGGKADARRIAEAGTSGKQRKYNIKQSKGRDIIEKLASIDNVADDMDVLEEPCLKEMIASSKVTRAANSDHKRSVKDPQMSSSKKLLQGKDVLSETQLTELELNEDICGSMIEVWWPDDKQFYSGVIESFDQKTRKHKIVYDDGDVEILLLKNERWKYIKRHVNANSGVKQEDIKGNASPESSLHLRAKKALENSGKNKQMLQSGSRSDGRFKGRQTSGASLIEFKGRATRKASKYENAKTSGDERNKVEDFQTNNSDVDTITVKPTTSTKVKTDPKFNGQKALQTGDSMSVKRSKGRPKIDSWRTFGPSDCGTKTLPKDGVVVESSQTSQSDDETHDTNFKGKTTLHLSDHMSVVRSEGKTWKICRSPVEKAKTMPRRLVSPTEEGATTLSKDAGVAVESSETNDSDDDTHDAYTISKVKTEKYFKGRRSLPLDDGIISSVRSPGRPKIESKGTKVLPSDGVTMESSQTTDFGDDIYDARTTHRVESDQKLKEKKGFQLGDGISHARGVKALPNDKGKSVLKSRGRRRGPTSKIDISSTTQVLKSPNKDEVKKAESFHANCSDDTKDTMVVRSKDRVVSFDEKLNQEDELKVVDMSGDDQKAGSKRKATSSIDTATDANAATIRKKRGVSSVAKKPDAVMSQIGATKSKRRRRK</sequence>
<dbReference type="Proteomes" id="UP000639772">
    <property type="component" value="Chromosome 10"/>
</dbReference>
<dbReference type="CDD" id="cd20404">
    <property type="entry name" value="Tudor_Agenet_AtEML-like"/>
    <property type="match status" value="1"/>
</dbReference>
<evidence type="ECO:0000256" key="4">
    <source>
        <dbReference type="ARBA" id="ARBA00022776"/>
    </source>
</evidence>
<dbReference type="InterPro" id="IPR039776">
    <property type="entry name" value="Pds5"/>
</dbReference>
<keyword evidence="7" id="KW-0131">Cell cycle</keyword>
<dbReference type="AlphaFoldDB" id="A0A835Q7Y4"/>
<feature type="region of interest" description="Disordered" evidence="8">
    <location>
        <begin position="903"/>
        <end position="941"/>
    </location>
</feature>
<dbReference type="OrthoDB" id="200660at2759"/>
<comment type="caution">
    <text evidence="9">The sequence shown here is derived from an EMBL/GenBank/DDBJ whole genome shotgun (WGS) entry which is preliminary data.</text>
</comment>
<dbReference type="GO" id="GO:0006281">
    <property type="term" value="P:DNA repair"/>
    <property type="evidence" value="ECO:0007669"/>
    <property type="project" value="UniProtKB-KW"/>
</dbReference>